<dbReference type="AlphaFoldDB" id="A0A0A7PKD6"/>
<dbReference type="KEGG" id="sphk:SKP52_13885"/>
<dbReference type="Proteomes" id="UP000030907">
    <property type="component" value="Chromosome"/>
</dbReference>
<dbReference type="InterPro" id="IPR036693">
    <property type="entry name" value="TF_LuxR_autoind-bd_dom_sf"/>
</dbReference>
<dbReference type="InterPro" id="IPR005143">
    <property type="entry name" value="TF_LuxR_autoind-bd_dom"/>
</dbReference>
<evidence type="ECO:0000256" key="2">
    <source>
        <dbReference type="ARBA" id="ARBA00023125"/>
    </source>
</evidence>
<dbReference type="PANTHER" id="PTHR44688:SF16">
    <property type="entry name" value="DNA-BINDING TRANSCRIPTIONAL ACTIVATOR DEVR_DOSR"/>
    <property type="match status" value="1"/>
</dbReference>
<feature type="domain" description="HTH luxR-type" evidence="4">
    <location>
        <begin position="192"/>
        <end position="257"/>
    </location>
</feature>
<accession>A0A0A7PKD6</accession>
<organism evidence="5 6">
    <name type="scientific">Sphingopyxis fribergensis</name>
    <dbReference type="NCBI Taxonomy" id="1515612"/>
    <lineage>
        <taxon>Bacteria</taxon>
        <taxon>Pseudomonadati</taxon>
        <taxon>Pseudomonadota</taxon>
        <taxon>Alphaproteobacteria</taxon>
        <taxon>Sphingomonadales</taxon>
        <taxon>Sphingomonadaceae</taxon>
        <taxon>Sphingopyxis</taxon>
    </lineage>
</organism>
<dbReference type="Gene3D" id="1.10.10.10">
    <property type="entry name" value="Winged helix-like DNA-binding domain superfamily/Winged helix DNA-binding domain"/>
    <property type="match status" value="1"/>
</dbReference>
<keyword evidence="2" id="KW-0238">DNA-binding</keyword>
<dbReference type="GO" id="GO:0006355">
    <property type="term" value="P:regulation of DNA-templated transcription"/>
    <property type="evidence" value="ECO:0007669"/>
    <property type="project" value="InterPro"/>
</dbReference>
<dbReference type="EMBL" id="CP009122">
    <property type="protein sequence ID" value="AJA09663.1"/>
    <property type="molecule type" value="Genomic_DNA"/>
</dbReference>
<dbReference type="Pfam" id="PF03472">
    <property type="entry name" value="Autoind_bind"/>
    <property type="match status" value="1"/>
</dbReference>
<dbReference type="InterPro" id="IPR016032">
    <property type="entry name" value="Sig_transdc_resp-reg_C-effctor"/>
</dbReference>
<dbReference type="SUPFAM" id="SSF75516">
    <property type="entry name" value="Pheromone-binding domain of LuxR-like quorum-sensing transcription factors"/>
    <property type="match status" value="1"/>
</dbReference>
<keyword evidence="6" id="KW-1185">Reference proteome</keyword>
<dbReference type="SUPFAM" id="SSF46894">
    <property type="entry name" value="C-terminal effector domain of the bipartite response regulators"/>
    <property type="match status" value="1"/>
</dbReference>
<proteinExistence type="predicted"/>
<dbReference type="PROSITE" id="PS50043">
    <property type="entry name" value="HTH_LUXR_2"/>
    <property type="match status" value="1"/>
</dbReference>
<dbReference type="STRING" id="1515612.SKP52_13885"/>
<dbReference type="PRINTS" id="PR00038">
    <property type="entry name" value="HTHLUXR"/>
</dbReference>
<keyword evidence="1" id="KW-0805">Transcription regulation</keyword>
<evidence type="ECO:0000256" key="1">
    <source>
        <dbReference type="ARBA" id="ARBA00023015"/>
    </source>
</evidence>
<dbReference type="InterPro" id="IPR036388">
    <property type="entry name" value="WH-like_DNA-bd_sf"/>
</dbReference>
<sequence>MTLGATCGMAGWERALGRSMIMRLHLMEDLVSEICSVDDEDELHAALMTAARRMCFDHFALVYDRRAGDEAEANLLIHDYPDAWANVYVDFDLGGADPVRRAGERSLVGFEWQHLPDLVPMTEGDRHMLAVGRENGVGDGFTVPRHLPGEASGSCSFAVRPNREIPREMLHVAEIVGAFALASARRIVGVAPVRERPVLSKRQRECVLWSARGKSQAEIAAILGISEETVNQHLRTARDRYAVHCRQALILCALFDGLIGFGDIIRWARPAVH</sequence>
<dbReference type="Pfam" id="PF00196">
    <property type="entry name" value="GerE"/>
    <property type="match status" value="1"/>
</dbReference>
<dbReference type="PANTHER" id="PTHR44688">
    <property type="entry name" value="DNA-BINDING TRANSCRIPTIONAL ACTIVATOR DEVR_DOSR"/>
    <property type="match status" value="1"/>
</dbReference>
<gene>
    <name evidence="5" type="ORF">SKP52_13885</name>
</gene>
<dbReference type="SMART" id="SM00421">
    <property type="entry name" value="HTH_LUXR"/>
    <property type="match status" value="1"/>
</dbReference>
<evidence type="ECO:0000259" key="4">
    <source>
        <dbReference type="PROSITE" id="PS50043"/>
    </source>
</evidence>
<evidence type="ECO:0000256" key="3">
    <source>
        <dbReference type="ARBA" id="ARBA00023163"/>
    </source>
</evidence>
<dbReference type="Gene3D" id="3.30.450.80">
    <property type="entry name" value="Transcription factor LuxR-like, autoinducer-binding domain"/>
    <property type="match status" value="1"/>
</dbReference>
<dbReference type="InterPro" id="IPR000792">
    <property type="entry name" value="Tscrpt_reg_LuxR_C"/>
</dbReference>
<dbReference type="HOGENOM" id="CLU_072786_1_0_5"/>
<protein>
    <submittedName>
        <fullName evidence="5">LuxR family transcriptional regulator</fullName>
    </submittedName>
</protein>
<keyword evidence="3" id="KW-0804">Transcription</keyword>
<evidence type="ECO:0000313" key="6">
    <source>
        <dbReference type="Proteomes" id="UP000030907"/>
    </source>
</evidence>
<dbReference type="GO" id="GO:0003677">
    <property type="term" value="F:DNA binding"/>
    <property type="evidence" value="ECO:0007669"/>
    <property type="project" value="UniProtKB-KW"/>
</dbReference>
<dbReference type="CDD" id="cd06170">
    <property type="entry name" value="LuxR_C_like"/>
    <property type="match status" value="1"/>
</dbReference>
<evidence type="ECO:0000313" key="5">
    <source>
        <dbReference type="EMBL" id="AJA09663.1"/>
    </source>
</evidence>
<reference evidence="5 6" key="1">
    <citation type="journal article" date="2015" name="Int. J. Syst. Evol. Microbiol.">
        <title>Description of Sphingopyxis fribergensis sp. nov. - a soil bacterium with the ability to degrade styrene and phenylacetic acid.</title>
        <authorList>
            <person name="Oelschlagel M."/>
            <person name="Ruckert C."/>
            <person name="Kalinowski J."/>
            <person name="Schmidt G."/>
            <person name="Schlomann M."/>
            <person name="Tischler D."/>
        </authorList>
    </citation>
    <scope>NUCLEOTIDE SEQUENCE [LARGE SCALE GENOMIC DNA]</scope>
    <source>
        <strain evidence="5 6">Kp5.2</strain>
    </source>
</reference>
<name>A0A0A7PKD6_9SPHN</name>